<dbReference type="SUPFAM" id="SSF88659">
    <property type="entry name" value="Sigma3 and sigma4 domains of RNA polymerase sigma factors"/>
    <property type="match status" value="1"/>
</dbReference>
<name>A0A371AT86_9FIRM</name>
<dbReference type="EMBL" id="QRCT01000048">
    <property type="protein sequence ID" value="RDU22775.1"/>
    <property type="molecule type" value="Genomic_DNA"/>
</dbReference>
<gene>
    <name evidence="2" type="ORF">DWV06_13480</name>
</gene>
<dbReference type="AlphaFoldDB" id="A0A371AT86"/>
<feature type="coiled-coil region" evidence="1">
    <location>
        <begin position="10"/>
        <end position="78"/>
    </location>
</feature>
<dbReference type="InterPro" id="IPR010861">
    <property type="entry name" value="DUF1492"/>
</dbReference>
<accession>A0A371AT86</accession>
<proteinExistence type="predicted"/>
<organism evidence="2 3">
    <name type="scientific">Anaerosacchariphilus polymeriproducens</name>
    <dbReference type="NCBI Taxonomy" id="1812858"/>
    <lineage>
        <taxon>Bacteria</taxon>
        <taxon>Bacillati</taxon>
        <taxon>Bacillota</taxon>
        <taxon>Clostridia</taxon>
        <taxon>Lachnospirales</taxon>
        <taxon>Lachnospiraceae</taxon>
        <taxon>Anaerosacchariphilus</taxon>
    </lineage>
</organism>
<dbReference type="Pfam" id="PF07374">
    <property type="entry name" value="DUF1492"/>
    <property type="match status" value="1"/>
</dbReference>
<evidence type="ECO:0000313" key="2">
    <source>
        <dbReference type="EMBL" id="RDU22775.1"/>
    </source>
</evidence>
<sequence length="140" mass="16024">MTAKEYLYQLKDIDDLINSNQEEVDRLRALATNISVTYSDEPHGSGTSDKVGNTVVKIADLENEINDLIDELIDLKRESISIIKQIKGIRERTILIKRYINNKTLEQSAVEMGISYTWTKQLHGIALLEFDKLMKVSVRK</sequence>
<keyword evidence="3" id="KW-1185">Reference proteome</keyword>
<comment type="caution">
    <text evidence="2">The sequence shown here is derived from an EMBL/GenBank/DDBJ whole genome shotgun (WGS) entry which is preliminary data.</text>
</comment>
<evidence type="ECO:0000313" key="3">
    <source>
        <dbReference type="Proteomes" id="UP000255036"/>
    </source>
</evidence>
<reference evidence="2 3" key="1">
    <citation type="submission" date="2018-07" db="EMBL/GenBank/DDBJ databases">
        <title>Anaerosacharophilus polymeroproducens gen. nov. sp. nov., an anaerobic bacterium isolated from salt field.</title>
        <authorList>
            <person name="Kim W."/>
            <person name="Yang S.-H."/>
            <person name="Oh J."/>
            <person name="Lee J.-H."/>
            <person name="Kwon K.K."/>
        </authorList>
    </citation>
    <scope>NUCLEOTIDE SEQUENCE [LARGE SCALE GENOMIC DNA]</scope>
    <source>
        <strain evidence="2 3">MCWD5</strain>
    </source>
</reference>
<dbReference type="OrthoDB" id="3242975at2"/>
<protein>
    <submittedName>
        <fullName evidence="2">DUF1492 domain-containing protein</fullName>
    </submittedName>
</protein>
<evidence type="ECO:0000256" key="1">
    <source>
        <dbReference type="SAM" id="Coils"/>
    </source>
</evidence>
<dbReference type="InterPro" id="IPR013324">
    <property type="entry name" value="RNA_pol_sigma_r3/r4-like"/>
</dbReference>
<dbReference type="Proteomes" id="UP000255036">
    <property type="component" value="Unassembled WGS sequence"/>
</dbReference>
<keyword evidence="1" id="KW-0175">Coiled coil</keyword>